<sequence length="157" mass="17803">MDNRIGYDTDFLAWTEEQARLLRDAARERPNMPIDWDQVAEEIESMGRSEANALTSALTRVIEHLLKLEHSPAQGPRAGWRRSVREHRNQANDALEASPSLRGKLDLAKCHRRGRAFAADGLEQDGITAADLPLDCPYTLDQLLDDEWWPAHRHPSA</sequence>
<name>A0A431VNY2_9PROT</name>
<gene>
    <name evidence="2" type="ORF">EJ903_01015</name>
</gene>
<reference evidence="2 3" key="1">
    <citation type="submission" date="2018-12" db="EMBL/GenBank/DDBJ databases">
        <authorList>
            <person name="Yang Y."/>
        </authorList>
    </citation>
    <scope>NUCLEOTIDE SEQUENCE [LARGE SCALE GENOMIC DNA]</scope>
    <source>
        <strain evidence="2 3">L-25-5w-1</strain>
    </source>
</reference>
<protein>
    <submittedName>
        <fullName evidence="2">DUF29 domain-containing protein</fullName>
    </submittedName>
</protein>
<dbReference type="Pfam" id="PF01724">
    <property type="entry name" value="DUF29"/>
    <property type="match status" value="1"/>
</dbReference>
<dbReference type="AlphaFoldDB" id="A0A431VNY2"/>
<proteinExistence type="predicted"/>
<evidence type="ECO:0000256" key="1">
    <source>
        <dbReference type="SAM" id="MobiDB-lite"/>
    </source>
</evidence>
<dbReference type="RefSeq" id="WP_126611272.1">
    <property type="nucleotide sequence ID" value="NZ_JBHUCY010000008.1"/>
</dbReference>
<accession>A0A431VNY2</accession>
<dbReference type="OrthoDB" id="425753at2"/>
<comment type="caution">
    <text evidence="2">The sequence shown here is derived from an EMBL/GenBank/DDBJ whole genome shotgun (WGS) entry which is preliminary data.</text>
</comment>
<dbReference type="Gene3D" id="1.20.1220.20">
    <property type="entry name" value="Uncharcterised protein PF01724"/>
    <property type="match status" value="1"/>
</dbReference>
<dbReference type="InterPro" id="IPR002636">
    <property type="entry name" value="DUF29"/>
</dbReference>
<dbReference type="Proteomes" id="UP000277007">
    <property type="component" value="Unassembled WGS sequence"/>
</dbReference>
<feature type="region of interest" description="Disordered" evidence="1">
    <location>
        <begin position="73"/>
        <end position="98"/>
    </location>
</feature>
<keyword evidence="3" id="KW-1185">Reference proteome</keyword>
<dbReference type="EMBL" id="RXMA01000001">
    <property type="protein sequence ID" value="RTR24383.1"/>
    <property type="molecule type" value="Genomic_DNA"/>
</dbReference>
<organism evidence="2 3">
    <name type="scientific">Azospirillum griseum</name>
    <dbReference type="NCBI Taxonomy" id="2496639"/>
    <lineage>
        <taxon>Bacteria</taxon>
        <taxon>Pseudomonadati</taxon>
        <taxon>Pseudomonadota</taxon>
        <taxon>Alphaproteobacteria</taxon>
        <taxon>Rhodospirillales</taxon>
        <taxon>Azospirillaceae</taxon>
        <taxon>Azospirillum</taxon>
    </lineage>
</organism>
<evidence type="ECO:0000313" key="2">
    <source>
        <dbReference type="EMBL" id="RTR24383.1"/>
    </source>
</evidence>
<evidence type="ECO:0000313" key="3">
    <source>
        <dbReference type="Proteomes" id="UP000277007"/>
    </source>
</evidence>
<dbReference type="PANTHER" id="PTHR34235">
    <property type="entry name" value="SLR1203 PROTEIN-RELATED"/>
    <property type="match status" value="1"/>
</dbReference>